<gene>
    <name evidence="1" type="primary">SPINK4</name>
</gene>
<keyword evidence="2" id="KW-1185">Reference proteome</keyword>
<proteinExistence type="predicted"/>
<name>A0ABI7YCZ3_FELCA</name>
<reference evidence="1" key="2">
    <citation type="submission" date="2025-08" db="UniProtKB">
        <authorList>
            <consortium name="Ensembl"/>
        </authorList>
    </citation>
    <scope>IDENTIFICATION</scope>
    <source>
        <strain evidence="1">breed Abyssinian</strain>
    </source>
</reference>
<protein>
    <submittedName>
        <fullName evidence="1">Uncharacterized protein</fullName>
    </submittedName>
</protein>
<sequence>MRSLCRSPTSCSLDFDSDTLGGRSLSFRIAAESFCMKYGLCLPEPPKTTRIDGDCWIRHLSKLDVTCALPDCRM</sequence>
<dbReference type="Ensembl" id="ENSFCTT00005045669.1">
    <property type="protein sequence ID" value="ENSFCTP00005032642.1"/>
    <property type="gene ID" value="ENSFCTG00005015988.1"/>
</dbReference>
<evidence type="ECO:0000313" key="1">
    <source>
        <dbReference type="Ensembl" id="ENSFCTP00005032642.1"/>
    </source>
</evidence>
<dbReference type="Proteomes" id="UP000823872">
    <property type="component" value="Chromosome E3"/>
</dbReference>
<dbReference type="GeneTree" id="ENSGT00900000143805"/>
<organism evidence="1 2">
    <name type="scientific">Felis catus</name>
    <name type="common">Cat</name>
    <name type="synonym">Felis silvestris catus</name>
    <dbReference type="NCBI Taxonomy" id="9685"/>
    <lineage>
        <taxon>Eukaryota</taxon>
        <taxon>Metazoa</taxon>
        <taxon>Chordata</taxon>
        <taxon>Craniata</taxon>
        <taxon>Vertebrata</taxon>
        <taxon>Euteleostomi</taxon>
        <taxon>Mammalia</taxon>
        <taxon>Eutheria</taxon>
        <taxon>Laurasiatheria</taxon>
        <taxon>Carnivora</taxon>
        <taxon>Feliformia</taxon>
        <taxon>Felidae</taxon>
        <taxon>Felinae</taxon>
        <taxon>Felis</taxon>
    </lineage>
</organism>
<reference evidence="1" key="3">
    <citation type="submission" date="2025-09" db="UniProtKB">
        <authorList>
            <consortium name="Ensembl"/>
        </authorList>
    </citation>
    <scope>IDENTIFICATION</scope>
    <source>
        <strain evidence="1">breed Abyssinian</strain>
    </source>
</reference>
<reference evidence="1 2" key="1">
    <citation type="submission" date="2021-02" db="EMBL/GenBank/DDBJ databases">
        <title>Safari Cat Assemblies.</title>
        <authorList>
            <person name="Bredemeyer K.R."/>
            <person name="Murphy W.J."/>
        </authorList>
    </citation>
    <scope>NUCLEOTIDE SEQUENCE [LARGE SCALE GENOMIC DNA]</scope>
</reference>
<accession>A0ABI7YCZ3</accession>
<evidence type="ECO:0000313" key="2">
    <source>
        <dbReference type="Proteomes" id="UP000823872"/>
    </source>
</evidence>